<sequence>MIHTCQMMRDFALLVVIFRKCLKTPTEKSEGPPHFDSLPAKSQEAKIARKQRPGNEFASVRFNYATDLECASRSKFLRPTIKFSSKAQEVRTIASGGYTKQLHTLHSHSCMNWAHRQTHNGLRTHLNE</sequence>
<dbReference type="Proteomes" id="UP000008909">
    <property type="component" value="Unassembled WGS sequence"/>
</dbReference>
<accession>G7YQJ4</accession>
<name>G7YQJ4_CLOSI</name>
<dbReference type="AlphaFoldDB" id="G7YQJ4"/>
<evidence type="ECO:0000313" key="2">
    <source>
        <dbReference type="Proteomes" id="UP000008909"/>
    </source>
</evidence>
<organism evidence="1 2">
    <name type="scientific">Clonorchis sinensis</name>
    <name type="common">Chinese liver fluke</name>
    <dbReference type="NCBI Taxonomy" id="79923"/>
    <lineage>
        <taxon>Eukaryota</taxon>
        <taxon>Metazoa</taxon>
        <taxon>Spiralia</taxon>
        <taxon>Lophotrochozoa</taxon>
        <taxon>Platyhelminthes</taxon>
        <taxon>Trematoda</taxon>
        <taxon>Digenea</taxon>
        <taxon>Opisthorchiida</taxon>
        <taxon>Opisthorchiata</taxon>
        <taxon>Opisthorchiidae</taxon>
        <taxon>Clonorchis</taxon>
    </lineage>
</organism>
<keyword evidence="2" id="KW-1185">Reference proteome</keyword>
<gene>
    <name evidence="1" type="ORF">CLF_107346</name>
</gene>
<reference evidence="1" key="1">
    <citation type="journal article" date="2011" name="Genome Biol.">
        <title>The draft genome of the carcinogenic human liver fluke Clonorchis sinensis.</title>
        <authorList>
            <person name="Wang X."/>
            <person name="Chen W."/>
            <person name="Huang Y."/>
            <person name="Sun J."/>
            <person name="Men J."/>
            <person name="Liu H."/>
            <person name="Luo F."/>
            <person name="Guo L."/>
            <person name="Lv X."/>
            <person name="Deng C."/>
            <person name="Zhou C."/>
            <person name="Fan Y."/>
            <person name="Li X."/>
            <person name="Huang L."/>
            <person name="Hu Y."/>
            <person name="Liang C."/>
            <person name="Hu X."/>
            <person name="Xu J."/>
            <person name="Yu X."/>
        </authorList>
    </citation>
    <scope>NUCLEOTIDE SEQUENCE [LARGE SCALE GENOMIC DNA]</scope>
    <source>
        <strain evidence="1">Henan</strain>
    </source>
</reference>
<reference key="2">
    <citation type="submission" date="2011-10" db="EMBL/GenBank/DDBJ databases">
        <title>The genome and transcriptome sequence of Clonorchis sinensis provide insights into the carcinogenic liver fluke.</title>
        <authorList>
            <person name="Wang X."/>
            <person name="Huang Y."/>
            <person name="Chen W."/>
            <person name="Liu H."/>
            <person name="Guo L."/>
            <person name="Chen Y."/>
            <person name="Luo F."/>
            <person name="Zhou W."/>
            <person name="Sun J."/>
            <person name="Mao Q."/>
            <person name="Liang P."/>
            <person name="Zhou C."/>
            <person name="Tian Y."/>
            <person name="Men J."/>
            <person name="Lv X."/>
            <person name="Huang L."/>
            <person name="Zhou J."/>
            <person name="Hu Y."/>
            <person name="Li R."/>
            <person name="Zhang F."/>
            <person name="Lei H."/>
            <person name="Li X."/>
            <person name="Hu X."/>
            <person name="Liang C."/>
            <person name="Xu J."/>
            <person name="Wu Z."/>
            <person name="Yu X."/>
        </authorList>
    </citation>
    <scope>NUCLEOTIDE SEQUENCE</scope>
    <source>
        <strain>Henan</strain>
    </source>
</reference>
<evidence type="ECO:0000313" key="1">
    <source>
        <dbReference type="EMBL" id="GAA55224.1"/>
    </source>
</evidence>
<dbReference type="EMBL" id="DF143980">
    <property type="protein sequence ID" value="GAA55224.1"/>
    <property type="molecule type" value="Genomic_DNA"/>
</dbReference>
<proteinExistence type="predicted"/>
<protein>
    <submittedName>
        <fullName evidence="1">Uncharacterized protein</fullName>
    </submittedName>
</protein>